<evidence type="ECO:0000256" key="10">
    <source>
        <dbReference type="HAMAP-Rule" id="MF_00815"/>
    </source>
</evidence>
<dbReference type="KEGG" id="wch:wcw_1127"/>
<evidence type="ECO:0000256" key="6">
    <source>
        <dbReference type="ARBA" id="ARBA00023065"/>
    </source>
</evidence>
<evidence type="ECO:0000256" key="1">
    <source>
        <dbReference type="ARBA" id="ARBA00003456"/>
    </source>
</evidence>
<evidence type="ECO:0000256" key="9">
    <source>
        <dbReference type="ARBA" id="ARBA00023310"/>
    </source>
</evidence>
<dbReference type="eggNOG" id="COG0224">
    <property type="taxonomic scope" value="Bacteria"/>
</dbReference>
<comment type="function">
    <text evidence="1 10">Produces ATP from ADP in the presence of a proton gradient across the membrane. The gamma chain is believed to be important in regulating ATPase activity and the flow of protons through the CF(0) complex.</text>
</comment>
<keyword evidence="5 10" id="KW-0375">Hydrogen ion transport</keyword>
<evidence type="ECO:0000256" key="7">
    <source>
        <dbReference type="ARBA" id="ARBA00023136"/>
    </source>
</evidence>
<dbReference type="AlphaFoldDB" id="D6YWH3"/>
<dbReference type="RefSeq" id="WP_013182197.1">
    <property type="nucleotide sequence ID" value="NC_014225.1"/>
</dbReference>
<dbReference type="GO" id="GO:0042777">
    <property type="term" value="P:proton motive force-driven plasma membrane ATP synthesis"/>
    <property type="evidence" value="ECO:0007669"/>
    <property type="project" value="UniProtKB-UniRule"/>
</dbReference>
<keyword evidence="11" id="KW-0378">Hydrolase</keyword>
<dbReference type="GO" id="GO:0016787">
    <property type="term" value="F:hydrolase activity"/>
    <property type="evidence" value="ECO:0007669"/>
    <property type="project" value="UniProtKB-KW"/>
</dbReference>
<dbReference type="PROSITE" id="PS00153">
    <property type="entry name" value="ATPASE_GAMMA"/>
    <property type="match status" value="1"/>
</dbReference>
<keyword evidence="4 10" id="KW-0813">Transport</keyword>
<comment type="similarity">
    <text evidence="3 10">Belongs to the ATPase gamma chain family.</text>
</comment>
<sequence>MLSLKEIRKRIRSVENIQQITKSMEMVAAARLQKALVQAEHSHDYVLSMHDMLPRLIATATRDCHPLLKENKTGSTLFIAASTDRGLCGAYNSNLFSALDRLLKETHTAELIIFGGKGIDYYHKKKQKIAQEIPGWGGKISTQTIKTFAEGLIKNYLLSKYKKINLIYTKHQTIFSRTIINKQLLPIPKKTKPIERDYILEPSLEELLTEFLSRYCIAEIQEMLNQAYVSELAARVLAMRAAAKNADTMIENLTLLSNKVRQAGITSEMLEIMIGAEAMK</sequence>
<accession>D6YWH3</accession>
<proteinExistence type="inferred from homology"/>
<dbReference type="GO" id="GO:0005524">
    <property type="term" value="F:ATP binding"/>
    <property type="evidence" value="ECO:0007669"/>
    <property type="project" value="UniProtKB-UniRule"/>
</dbReference>
<protein>
    <recommendedName>
        <fullName evidence="10">ATP synthase gamma chain</fullName>
    </recommendedName>
    <alternativeName>
        <fullName evidence="10">ATP synthase F1 sector gamma subunit</fullName>
    </alternativeName>
    <alternativeName>
        <fullName evidence="10">F-ATPase gamma subunit</fullName>
    </alternativeName>
</protein>
<evidence type="ECO:0000313" key="12">
    <source>
        <dbReference type="Proteomes" id="UP000001505"/>
    </source>
</evidence>
<dbReference type="OrthoDB" id="9812769at2"/>
<dbReference type="CDD" id="cd12151">
    <property type="entry name" value="F1-ATPase_gamma"/>
    <property type="match status" value="1"/>
</dbReference>
<dbReference type="HAMAP" id="MF_00815">
    <property type="entry name" value="ATP_synth_gamma_bact"/>
    <property type="match status" value="1"/>
</dbReference>
<evidence type="ECO:0000256" key="2">
    <source>
        <dbReference type="ARBA" id="ARBA00004170"/>
    </source>
</evidence>
<dbReference type="GO" id="GO:0046933">
    <property type="term" value="F:proton-transporting ATP synthase activity, rotational mechanism"/>
    <property type="evidence" value="ECO:0007669"/>
    <property type="project" value="UniProtKB-UniRule"/>
</dbReference>
<dbReference type="GO" id="GO:0005886">
    <property type="term" value="C:plasma membrane"/>
    <property type="evidence" value="ECO:0007669"/>
    <property type="project" value="UniProtKB-SubCell"/>
</dbReference>
<keyword evidence="10" id="KW-0997">Cell inner membrane</keyword>
<dbReference type="Gene3D" id="1.10.287.80">
    <property type="entry name" value="ATP synthase, gamma subunit, helix hairpin domain"/>
    <property type="match status" value="1"/>
</dbReference>
<dbReference type="NCBIfam" id="TIGR01146">
    <property type="entry name" value="ATPsyn_F1gamma"/>
    <property type="match status" value="1"/>
</dbReference>
<evidence type="ECO:0000256" key="3">
    <source>
        <dbReference type="ARBA" id="ARBA00007681"/>
    </source>
</evidence>
<dbReference type="PANTHER" id="PTHR11693:SF22">
    <property type="entry name" value="ATP SYNTHASE SUBUNIT GAMMA, MITOCHONDRIAL"/>
    <property type="match status" value="1"/>
</dbReference>
<dbReference type="EMBL" id="CP001928">
    <property type="protein sequence ID" value="ADI38484.1"/>
    <property type="molecule type" value="Genomic_DNA"/>
</dbReference>
<comment type="subcellular location">
    <subcellularLocation>
        <location evidence="10">Cell inner membrane</location>
        <topology evidence="10">Peripheral membrane protein</topology>
    </subcellularLocation>
    <subcellularLocation>
        <location evidence="2">Membrane</location>
        <topology evidence="2">Peripheral membrane protein</topology>
    </subcellularLocation>
</comment>
<keyword evidence="10" id="KW-1003">Cell membrane</keyword>
<dbReference type="Gene3D" id="3.40.1380.10">
    <property type="match status" value="1"/>
</dbReference>
<comment type="subunit">
    <text evidence="10">F-type ATPases have 2 components, CF(1) - the catalytic core - and CF(0) - the membrane proton channel. CF(1) has five subunits: alpha(3), beta(3), gamma(1), delta(1), epsilon(1). CF(0) has three main subunits: a, b and c.</text>
</comment>
<dbReference type="Pfam" id="PF00231">
    <property type="entry name" value="ATP-synt"/>
    <property type="match status" value="1"/>
</dbReference>
<dbReference type="InterPro" id="IPR035968">
    <property type="entry name" value="ATP_synth_F1_ATPase_gsu"/>
</dbReference>
<organism evidence="11 12">
    <name type="scientific">Waddlia chondrophila (strain ATCC VR-1470 / WSU 86-1044)</name>
    <dbReference type="NCBI Taxonomy" id="716544"/>
    <lineage>
        <taxon>Bacteria</taxon>
        <taxon>Pseudomonadati</taxon>
        <taxon>Chlamydiota</taxon>
        <taxon>Chlamydiia</taxon>
        <taxon>Parachlamydiales</taxon>
        <taxon>Waddliaceae</taxon>
        <taxon>Waddlia</taxon>
    </lineage>
</organism>
<keyword evidence="12" id="KW-1185">Reference proteome</keyword>
<reference evidence="11 12" key="1">
    <citation type="journal article" date="2010" name="PLoS ONE">
        <title>The Waddlia genome: a window into chlamydial biology.</title>
        <authorList>
            <person name="Bertelli C."/>
            <person name="Collyn F."/>
            <person name="Croxatto A."/>
            <person name="Ruckert C."/>
            <person name="Polkinghorne A."/>
            <person name="Kebbi-Beghdadi C."/>
            <person name="Goesmann A."/>
            <person name="Vaughan L."/>
            <person name="Greub G."/>
        </authorList>
    </citation>
    <scope>NUCLEOTIDE SEQUENCE [LARGE SCALE GENOMIC DNA]</scope>
    <source>
        <strain evidence="12">ATCC VR-1470 / WSU 86-1044</strain>
    </source>
</reference>
<keyword evidence="7 10" id="KW-0472">Membrane</keyword>
<dbReference type="Proteomes" id="UP000001505">
    <property type="component" value="Chromosome"/>
</dbReference>
<dbReference type="STRING" id="716544.wcw_1127"/>
<dbReference type="GO" id="GO:0045259">
    <property type="term" value="C:proton-transporting ATP synthase complex"/>
    <property type="evidence" value="ECO:0007669"/>
    <property type="project" value="UniProtKB-KW"/>
</dbReference>
<dbReference type="SUPFAM" id="SSF52943">
    <property type="entry name" value="ATP synthase (F1-ATPase), gamma subunit"/>
    <property type="match status" value="1"/>
</dbReference>
<keyword evidence="9 10" id="KW-0066">ATP synthesis</keyword>
<dbReference type="InterPro" id="IPR023632">
    <property type="entry name" value="ATP_synth_F1_gsu_CS"/>
</dbReference>
<evidence type="ECO:0000256" key="8">
    <source>
        <dbReference type="ARBA" id="ARBA00023196"/>
    </source>
</evidence>
<evidence type="ECO:0000256" key="4">
    <source>
        <dbReference type="ARBA" id="ARBA00022448"/>
    </source>
</evidence>
<gene>
    <name evidence="10 11" type="primary">atpG</name>
    <name evidence="11" type="ordered locus">wcw_1127</name>
</gene>
<dbReference type="PANTHER" id="PTHR11693">
    <property type="entry name" value="ATP SYNTHASE GAMMA CHAIN"/>
    <property type="match status" value="1"/>
</dbReference>
<evidence type="ECO:0000313" key="11">
    <source>
        <dbReference type="EMBL" id="ADI38484.1"/>
    </source>
</evidence>
<dbReference type="InterPro" id="IPR000131">
    <property type="entry name" value="ATP_synth_F1_gsu"/>
</dbReference>
<name>D6YWH3_WADCW</name>
<dbReference type="HOGENOM" id="CLU_050669_0_1_0"/>
<evidence type="ECO:0000256" key="5">
    <source>
        <dbReference type="ARBA" id="ARBA00022781"/>
    </source>
</evidence>
<dbReference type="PRINTS" id="PR00126">
    <property type="entry name" value="ATPASEGAMMA"/>
</dbReference>
<keyword evidence="6 10" id="KW-0406">Ion transport</keyword>
<keyword evidence="8 10" id="KW-0139">CF(1)</keyword>